<dbReference type="PANTHER" id="PTHR43798:SF33">
    <property type="entry name" value="HYDROLASE, PUTATIVE (AFU_ORTHOLOGUE AFUA_2G14860)-RELATED"/>
    <property type="match status" value="1"/>
</dbReference>
<dbReference type="OrthoDB" id="194865at2759"/>
<dbReference type="InterPro" id="IPR029058">
    <property type="entry name" value="AB_hydrolase_fold"/>
</dbReference>
<accession>A0A9N8DBI9</accession>
<gene>
    <name evidence="2" type="ORF">SEMRO_24_G016450.1</name>
</gene>
<dbReference type="SUPFAM" id="SSF53474">
    <property type="entry name" value="alpha/beta-Hydrolases"/>
    <property type="match status" value="1"/>
</dbReference>
<keyword evidence="2" id="KW-0378">Hydrolase</keyword>
<proteinExistence type="predicted"/>
<reference evidence="2" key="1">
    <citation type="submission" date="2020-06" db="EMBL/GenBank/DDBJ databases">
        <authorList>
            <consortium name="Plant Systems Biology data submission"/>
        </authorList>
    </citation>
    <scope>NUCLEOTIDE SEQUENCE</scope>
    <source>
        <strain evidence="2">D6</strain>
    </source>
</reference>
<dbReference type="EMBL" id="CAICTM010000024">
    <property type="protein sequence ID" value="CAB9497701.1"/>
    <property type="molecule type" value="Genomic_DNA"/>
</dbReference>
<evidence type="ECO:0000313" key="3">
    <source>
        <dbReference type="Proteomes" id="UP001153069"/>
    </source>
</evidence>
<dbReference type="Gene3D" id="3.40.50.1820">
    <property type="entry name" value="alpha/beta hydrolase"/>
    <property type="match status" value="1"/>
</dbReference>
<evidence type="ECO:0000259" key="1">
    <source>
        <dbReference type="Pfam" id="PF12697"/>
    </source>
</evidence>
<dbReference type="GO" id="GO:0016020">
    <property type="term" value="C:membrane"/>
    <property type="evidence" value="ECO:0007669"/>
    <property type="project" value="TreeGrafter"/>
</dbReference>
<sequence length="287" mass="32038">MSLSLSTTSATQSLPVVLIHGLDSSKETWDTVLPKLQQREDFSATAMDCRGCGRHPLPDLIDEEFSIEALVQDVQDHLEEVQECKTNNNKLVLLGHSMGARVALAFAATYPERVACLIMEDMDIGRRRITEAPFVVPKPSTPFSRSFPTRKDAMEALVQAGYPQDRIDRWIQDGRIFPNNKNNSGWWSSVNPDFRRLCYDKVVDNDSGVEQCQSLASNPSSFPIHVLVGGPDNTICRPESLQEMTSILGQDRVTIHQFPPESTHSIHSSHQDEYMATINGILDTVAK</sequence>
<keyword evidence="3" id="KW-1185">Reference proteome</keyword>
<dbReference type="GO" id="GO:0016787">
    <property type="term" value="F:hydrolase activity"/>
    <property type="evidence" value="ECO:0007669"/>
    <property type="project" value="UniProtKB-KW"/>
</dbReference>
<comment type="caution">
    <text evidence="2">The sequence shown here is derived from an EMBL/GenBank/DDBJ whole genome shotgun (WGS) entry which is preliminary data.</text>
</comment>
<feature type="domain" description="AB hydrolase-1" evidence="1">
    <location>
        <begin position="16"/>
        <end position="275"/>
    </location>
</feature>
<evidence type="ECO:0000313" key="2">
    <source>
        <dbReference type="EMBL" id="CAB9497701.1"/>
    </source>
</evidence>
<dbReference type="PANTHER" id="PTHR43798">
    <property type="entry name" value="MONOACYLGLYCEROL LIPASE"/>
    <property type="match status" value="1"/>
</dbReference>
<dbReference type="Pfam" id="PF12697">
    <property type="entry name" value="Abhydrolase_6"/>
    <property type="match status" value="1"/>
</dbReference>
<name>A0A9N8DBI9_9STRA</name>
<dbReference type="InterPro" id="IPR000073">
    <property type="entry name" value="AB_hydrolase_1"/>
</dbReference>
<organism evidence="2 3">
    <name type="scientific">Seminavis robusta</name>
    <dbReference type="NCBI Taxonomy" id="568900"/>
    <lineage>
        <taxon>Eukaryota</taxon>
        <taxon>Sar</taxon>
        <taxon>Stramenopiles</taxon>
        <taxon>Ochrophyta</taxon>
        <taxon>Bacillariophyta</taxon>
        <taxon>Bacillariophyceae</taxon>
        <taxon>Bacillariophycidae</taxon>
        <taxon>Naviculales</taxon>
        <taxon>Naviculaceae</taxon>
        <taxon>Seminavis</taxon>
    </lineage>
</organism>
<dbReference type="PRINTS" id="PR00111">
    <property type="entry name" value="ABHYDROLASE"/>
</dbReference>
<dbReference type="InterPro" id="IPR050266">
    <property type="entry name" value="AB_hydrolase_sf"/>
</dbReference>
<protein>
    <submittedName>
        <fullName evidence="2">Alpha beta hydrolase</fullName>
    </submittedName>
</protein>
<dbReference type="Proteomes" id="UP001153069">
    <property type="component" value="Unassembled WGS sequence"/>
</dbReference>
<dbReference type="AlphaFoldDB" id="A0A9N8DBI9"/>